<dbReference type="AlphaFoldDB" id="A0A8S1NCC2"/>
<evidence type="ECO:0000313" key="1">
    <source>
        <dbReference type="EMBL" id="CAD8088899.1"/>
    </source>
</evidence>
<dbReference type="Proteomes" id="UP000688137">
    <property type="component" value="Unassembled WGS sequence"/>
</dbReference>
<proteinExistence type="predicted"/>
<sequence length="108" mass="12870">MIKIIIIKNSIKSQQFDHQTQKIQKKSVQIVFQNYESNIYFEVIFYGCGLNEENINSKRLDDCKLGLAQQKYIKLLGANDKQIEIICSQFLKQTRILFELKIFYCRQR</sequence>
<name>A0A8S1NCC2_PARPR</name>
<comment type="caution">
    <text evidence="1">The sequence shown here is derived from an EMBL/GenBank/DDBJ whole genome shotgun (WGS) entry which is preliminary data.</text>
</comment>
<keyword evidence="2" id="KW-1185">Reference proteome</keyword>
<gene>
    <name evidence="1" type="ORF">PPRIM_AZ9-3.1.T0820130</name>
</gene>
<accession>A0A8S1NCC2</accession>
<dbReference type="EMBL" id="CAJJDM010000085">
    <property type="protein sequence ID" value="CAD8088899.1"/>
    <property type="molecule type" value="Genomic_DNA"/>
</dbReference>
<protein>
    <submittedName>
        <fullName evidence="1">Uncharacterized protein</fullName>
    </submittedName>
</protein>
<evidence type="ECO:0000313" key="2">
    <source>
        <dbReference type="Proteomes" id="UP000688137"/>
    </source>
</evidence>
<organism evidence="1 2">
    <name type="scientific">Paramecium primaurelia</name>
    <dbReference type="NCBI Taxonomy" id="5886"/>
    <lineage>
        <taxon>Eukaryota</taxon>
        <taxon>Sar</taxon>
        <taxon>Alveolata</taxon>
        <taxon>Ciliophora</taxon>
        <taxon>Intramacronucleata</taxon>
        <taxon>Oligohymenophorea</taxon>
        <taxon>Peniculida</taxon>
        <taxon>Parameciidae</taxon>
        <taxon>Paramecium</taxon>
    </lineage>
</organism>
<reference evidence="1" key="1">
    <citation type="submission" date="2021-01" db="EMBL/GenBank/DDBJ databases">
        <authorList>
            <consortium name="Genoscope - CEA"/>
            <person name="William W."/>
        </authorList>
    </citation>
    <scope>NUCLEOTIDE SEQUENCE</scope>
</reference>